<evidence type="ECO:0000256" key="2">
    <source>
        <dbReference type="ARBA" id="ARBA00022448"/>
    </source>
</evidence>
<dbReference type="Gene3D" id="1.10.3720.10">
    <property type="entry name" value="MetI-like"/>
    <property type="match status" value="1"/>
</dbReference>
<evidence type="ECO:0000256" key="4">
    <source>
        <dbReference type="ARBA" id="ARBA00022692"/>
    </source>
</evidence>
<organism evidence="8 9">
    <name type="scientific">Nocardioides marmotae</name>
    <dbReference type="NCBI Taxonomy" id="2663857"/>
    <lineage>
        <taxon>Bacteria</taxon>
        <taxon>Bacillati</taxon>
        <taxon>Actinomycetota</taxon>
        <taxon>Actinomycetes</taxon>
        <taxon>Propionibacteriales</taxon>
        <taxon>Nocardioidaceae</taxon>
        <taxon>Nocardioides</taxon>
    </lineage>
</organism>
<keyword evidence="4 7" id="KW-0812">Transmembrane</keyword>
<dbReference type="GO" id="GO:0055085">
    <property type="term" value="P:transmembrane transport"/>
    <property type="evidence" value="ECO:0007669"/>
    <property type="project" value="InterPro"/>
</dbReference>
<comment type="similarity">
    <text evidence="7">Belongs to the binding-protein-dependent transport system permease family.</text>
</comment>
<dbReference type="PANTHER" id="PTHR43386:SF25">
    <property type="entry name" value="PEPTIDE ABC TRANSPORTER PERMEASE PROTEIN"/>
    <property type="match status" value="1"/>
</dbReference>
<dbReference type="AlphaFoldDB" id="A0A6I3J481"/>
<dbReference type="CDD" id="cd06261">
    <property type="entry name" value="TM_PBP2"/>
    <property type="match status" value="1"/>
</dbReference>
<dbReference type="InterPro" id="IPR050366">
    <property type="entry name" value="BP-dependent_transpt_permease"/>
</dbReference>
<feature type="transmembrane region" description="Helical" evidence="7">
    <location>
        <begin position="262"/>
        <end position="282"/>
    </location>
</feature>
<sequence length="298" mass="31146">MSVTTPAAVEELAEASPRGGAHRLLRRFLTNKGAVLALAVLAVIVLSALLAPWISPYDPDAQSLGARNLGPSGDHWLGTDAFGRDVLSRLMHAGRVSLTAGLLAVLFAAGIGVPLGLLAGYVGGRLDALLSRLVDAMMAVPNMVLVFAIVGVLGPGLSQAMIAFGLVSSPIFYRLCRAVSSDLRSETFVLASRAIGCSRTRIMASHILPNTMAALLVQISFMIGLAIVGEASLSFLGLGVQIPEASWGSMVKEAFEAIYSNQWLIVPPALAITVTILCFSLIGDGLRDALGRNQGGKE</sequence>
<protein>
    <submittedName>
        <fullName evidence="8">ABC transporter permease subunit</fullName>
    </submittedName>
</protein>
<reference evidence="8 9" key="1">
    <citation type="submission" date="2019-10" db="EMBL/GenBank/DDBJ databases">
        <title>Nocardioides novel species isolated from the excrement of Marmot.</title>
        <authorList>
            <person name="Zhang G."/>
        </authorList>
    </citation>
    <scope>NUCLEOTIDE SEQUENCE [LARGE SCALE GENOMIC DNA]</scope>
    <source>
        <strain evidence="9">zg-579</strain>
    </source>
</reference>
<keyword evidence="6 7" id="KW-0472">Membrane</keyword>
<dbReference type="EMBL" id="WLCI01000002">
    <property type="protein sequence ID" value="MTB93892.1"/>
    <property type="molecule type" value="Genomic_DNA"/>
</dbReference>
<accession>A0A6I3J481</accession>
<dbReference type="PANTHER" id="PTHR43386">
    <property type="entry name" value="OLIGOPEPTIDE TRANSPORT SYSTEM PERMEASE PROTEIN APPC"/>
    <property type="match status" value="1"/>
</dbReference>
<dbReference type="Pfam" id="PF12911">
    <property type="entry name" value="OppC_N"/>
    <property type="match status" value="1"/>
</dbReference>
<evidence type="ECO:0000313" key="8">
    <source>
        <dbReference type="EMBL" id="MTB93892.1"/>
    </source>
</evidence>
<evidence type="ECO:0000313" key="9">
    <source>
        <dbReference type="Proteomes" id="UP000433406"/>
    </source>
</evidence>
<evidence type="ECO:0000256" key="3">
    <source>
        <dbReference type="ARBA" id="ARBA00022475"/>
    </source>
</evidence>
<comment type="subcellular location">
    <subcellularLocation>
        <location evidence="1 7">Cell membrane</location>
        <topology evidence="1 7">Multi-pass membrane protein</topology>
    </subcellularLocation>
</comment>
<comment type="caution">
    <text evidence="8">The sequence shown here is derived from an EMBL/GenBank/DDBJ whole genome shotgun (WGS) entry which is preliminary data.</text>
</comment>
<dbReference type="RefSeq" id="WP_154613640.1">
    <property type="nucleotide sequence ID" value="NZ_CP053660.1"/>
</dbReference>
<dbReference type="InterPro" id="IPR025966">
    <property type="entry name" value="OppC_N"/>
</dbReference>
<keyword evidence="5 7" id="KW-1133">Transmembrane helix</keyword>
<feature type="transmembrane region" description="Helical" evidence="7">
    <location>
        <begin position="98"/>
        <end position="121"/>
    </location>
</feature>
<keyword evidence="3" id="KW-1003">Cell membrane</keyword>
<evidence type="ECO:0000256" key="5">
    <source>
        <dbReference type="ARBA" id="ARBA00022989"/>
    </source>
</evidence>
<evidence type="ECO:0000256" key="7">
    <source>
        <dbReference type="RuleBase" id="RU363032"/>
    </source>
</evidence>
<evidence type="ECO:0000256" key="6">
    <source>
        <dbReference type="ARBA" id="ARBA00023136"/>
    </source>
</evidence>
<feature type="transmembrane region" description="Helical" evidence="7">
    <location>
        <begin position="213"/>
        <end position="242"/>
    </location>
</feature>
<dbReference type="PROSITE" id="PS50928">
    <property type="entry name" value="ABC_TM1"/>
    <property type="match status" value="1"/>
</dbReference>
<keyword evidence="9" id="KW-1185">Reference proteome</keyword>
<dbReference type="Pfam" id="PF00528">
    <property type="entry name" value="BPD_transp_1"/>
    <property type="match status" value="1"/>
</dbReference>
<dbReference type="Proteomes" id="UP000433406">
    <property type="component" value="Unassembled WGS sequence"/>
</dbReference>
<dbReference type="InterPro" id="IPR035906">
    <property type="entry name" value="MetI-like_sf"/>
</dbReference>
<proteinExistence type="inferred from homology"/>
<name>A0A6I3J481_9ACTN</name>
<evidence type="ECO:0000256" key="1">
    <source>
        <dbReference type="ARBA" id="ARBA00004651"/>
    </source>
</evidence>
<keyword evidence="2 7" id="KW-0813">Transport</keyword>
<dbReference type="InterPro" id="IPR000515">
    <property type="entry name" value="MetI-like"/>
</dbReference>
<dbReference type="SUPFAM" id="SSF161098">
    <property type="entry name" value="MetI-like"/>
    <property type="match status" value="1"/>
</dbReference>
<gene>
    <name evidence="8" type="ORF">GGQ22_02245</name>
</gene>
<feature type="transmembrane region" description="Helical" evidence="7">
    <location>
        <begin position="33"/>
        <end position="54"/>
    </location>
</feature>
<dbReference type="GO" id="GO:0005886">
    <property type="term" value="C:plasma membrane"/>
    <property type="evidence" value="ECO:0007669"/>
    <property type="project" value="UniProtKB-SubCell"/>
</dbReference>